<reference evidence="1 2" key="1">
    <citation type="journal article" date="2010" name="Cell">
        <title>The genome of Naegleria gruberi illuminates early eukaryotic versatility.</title>
        <authorList>
            <person name="Fritz-Laylin L.K."/>
            <person name="Prochnik S.E."/>
            <person name="Ginger M.L."/>
            <person name="Dacks J.B."/>
            <person name="Carpenter M.L."/>
            <person name="Field M.C."/>
            <person name="Kuo A."/>
            <person name="Paredez A."/>
            <person name="Chapman J."/>
            <person name="Pham J."/>
            <person name="Shu S."/>
            <person name="Neupane R."/>
            <person name="Cipriano M."/>
            <person name="Mancuso J."/>
            <person name="Tu H."/>
            <person name="Salamov A."/>
            <person name="Lindquist E."/>
            <person name="Shapiro H."/>
            <person name="Lucas S."/>
            <person name="Grigoriev I.V."/>
            <person name="Cande W.Z."/>
            <person name="Fulton C."/>
            <person name="Rokhsar D.S."/>
            <person name="Dawson S.C."/>
        </authorList>
    </citation>
    <scope>NUCLEOTIDE SEQUENCE [LARGE SCALE GENOMIC DNA]</scope>
    <source>
        <strain evidence="1 2">NEG-M</strain>
    </source>
</reference>
<dbReference type="GeneID" id="8856343"/>
<organism evidence="2">
    <name type="scientific">Naegleria gruberi</name>
    <name type="common">Amoeba</name>
    <dbReference type="NCBI Taxonomy" id="5762"/>
    <lineage>
        <taxon>Eukaryota</taxon>
        <taxon>Discoba</taxon>
        <taxon>Heterolobosea</taxon>
        <taxon>Tetramitia</taxon>
        <taxon>Eutetramitia</taxon>
        <taxon>Vahlkampfiidae</taxon>
        <taxon>Naegleria</taxon>
    </lineage>
</organism>
<dbReference type="VEuPathDB" id="AmoebaDB:NAEGRDRAFT_76292"/>
<protein>
    <submittedName>
        <fullName evidence="1">Predicted protein</fullName>
    </submittedName>
</protein>
<dbReference type="KEGG" id="ngr:NAEGRDRAFT_76292"/>
<dbReference type="Proteomes" id="UP000006671">
    <property type="component" value="Unassembled WGS sequence"/>
</dbReference>
<evidence type="ECO:0000313" key="2">
    <source>
        <dbReference type="Proteomes" id="UP000006671"/>
    </source>
</evidence>
<dbReference type="Gene3D" id="1.25.40.10">
    <property type="entry name" value="Tetratricopeptide repeat domain"/>
    <property type="match status" value="1"/>
</dbReference>
<dbReference type="EMBL" id="GG738953">
    <property type="protein sequence ID" value="EFC36040.1"/>
    <property type="molecule type" value="Genomic_DNA"/>
</dbReference>
<dbReference type="OrthoDB" id="6019893at2759"/>
<dbReference type="AlphaFoldDB" id="D2W4G0"/>
<name>D2W4G0_NAEGR</name>
<sequence>MCGSPISGPLLILFFPLGVGMLAVSRVINLVHSIDVSIRKNNEKIESGVSHISKDLKEKILFRKQLIAESKLEGKIKADTTQDPQVARLHVQRAVVRLAAMKYEGALEDIKLALHLDESLDATYVWNFVYGVALYHCGDYLESAHAFKRGIELKEAMTGSGNCDKKSVELEKNILDINFEMKHSHEKVKEQFTEFSENTKTYFNNFKSC</sequence>
<accession>D2W4G0</accession>
<keyword evidence="2" id="KW-1185">Reference proteome</keyword>
<proteinExistence type="predicted"/>
<dbReference type="InterPro" id="IPR011990">
    <property type="entry name" value="TPR-like_helical_dom_sf"/>
</dbReference>
<dbReference type="SUPFAM" id="SSF48452">
    <property type="entry name" value="TPR-like"/>
    <property type="match status" value="1"/>
</dbReference>
<dbReference type="RefSeq" id="XP_002668784.1">
    <property type="nucleotide sequence ID" value="XM_002668738.1"/>
</dbReference>
<gene>
    <name evidence="1" type="ORF">NAEGRDRAFT_76292</name>
</gene>
<evidence type="ECO:0000313" key="1">
    <source>
        <dbReference type="EMBL" id="EFC36040.1"/>
    </source>
</evidence>
<dbReference type="InParanoid" id="D2W4G0"/>